<dbReference type="SUPFAM" id="SSF46785">
    <property type="entry name" value="Winged helix' DNA-binding domain"/>
    <property type="match status" value="1"/>
</dbReference>
<evidence type="ECO:0000313" key="6">
    <source>
        <dbReference type="Proteomes" id="UP000232891"/>
    </source>
</evidence>
<dbReference type="PROSITE" id="PS50949">
    <property type="entry name" value="HTH_GNTR"/>
    <property type="match status" value="1"/>
</dbReference>
<evidence type="ECO:0000313" key="5">
    <source>
        <dbReference type="EMBL" id="PKA78449.1"/>
    </source>
</evidence>
<protein>
    <submittedName>
        <fullName evidence="5">DNA-binding GntR family transcriptional regulator</fullName>
    </submittedName>
</protein>
<reference evidence="5 6" key="1">
    <citation type="submission" date="2017-11" db="EMBL/GenBank/DDBJ databases">
        <title>Genome sequencing of a diverse group of Pseudomonas species.</title>
        <authorList>
            <person name="Loper J."/>
        </authorList>
    </citation>
    <scope>NUCLEOTIDE SEQUENCE [LARGE SCALE GENOMIC DNA]</scope>
    <source>
        <strain evidence="5 6">NCPPB 2192</strain>
    </source>
</reference>
<dbReference type="PANTHER" id="PTHR43537">
    <property type="entry name" value="TRANSCRIPTIONAL REGULATOR, GNTR FAMILY"/>
    <property type="match status" value="1"/>
</dbReference>
<organism evidence="5 6">
    <name type="scientific">Pseudomonas tolaasii NCPPB 2192</name>
    <dbReference type="NCBI Taxonomy" id="564423"/>
    <lineage>
        <taxon>Bacteria</taxon>
        <taxon>Pseudomonadati</taxon>
        <taxon>Pseudomonadota</taxon>
        <taxon>Gammaproteobacteria</taxon>
        <taxon>Pseudomonadales</taxon>
        <taxon>Pseudomonadaceae</taxon>
        <taxon>Pseudomonas</taxon>
    </lineage>
</organism>
<proteinExistence type="predicted"/>
<dbReference type="InterPro" id="IPR036390">
    <property type="entry name" value="WH_DNA-bd_sf"/>
</dbReference>
<dbReference type="Pfam" id="PF00392">
    <property type="entry name" value="GntR"/>
    <property type="match status" value="1"/>
</dbReference>
<dbReference type="PRINTS" id="PR00035">
    <property type="entry name" value="HTHGNTR"/>
</dbReference>
<evidence type="ECO:0000259" key="4">
    <source>
        <dbReference type="PROSITE" id="PS50949"/>
    </source>
</evidence>
<dbReference type="PANTHER" id="PTHR43537:SF24">
    <property type="entry name" value="GLUCONATE OPERON TRANSCRIPTIONAL REPRESSOR"/>
    <property type="match status" value="1"/>
</dbReference>
<dbReference type="InterPro" id="IPR008920">
    <property type="entry name" value="TF_FadR/GntR_C"/>
</dbReference>
<dbReference type="SUPFAM" id="SSF48008">
    <property type="entry name" value="GntR ligand-binding domain-like"/>
    <property type="match status" value="1"/>
</dbReference>
<dbReference type="Proteomes" id="UP000232891">
    <property type="component" value="Unassembled WGS sequence"/>
</dbReference>
<dbReference type="GO" id="GO:0003677">
    <property type="term" value="F:DNA binding"/>
    <property type="evidence" value="ECO:0007669"/>
    <property type="project" value="UniProtKB-KW"/>
</dbReference>
<dbReference type="InterPro" id="IPR036388">
    <property type="entry name" value="WH-like_DNA-bd_sf"/>
</dbReference>
<keyword evidence="6" id="KW-1185">Reference proteome</keyword>
<keyword evidence="3" id="KW-0804">Transcription</keyword>
<gene>
    <name evidence="5" type="ORF">ATI14_5553</name>
</gene>
<dbReference type="Gene3D" id="1.20.120.530">
    <property type="entry name" value="GntR ligand-binding domain-like"/>
    <property type="match status" value="1"/>
</dbReference>
<dbReference type="InterPro" id="IPR011711">
    <property type="entry name" value="GntR_C"/>
</dbReference>
<dbReference type="Pfam" id="PF07729">
    <property type="entry name" value="FCD"/>
    <property type="match status" value="1"/>
</dbReference>
<sequence>MRLLECLHENESSIAVSLLKVPKVVKLSAEMQAAEVLRESIMSGTILPGARVTEVQLAQEMGLSRATVRSALHQLEKEGLTTLIPYTGWTVISLTPKDVWELYTLRSSVERLAAQLVAAGMDDAKRALLSQHYQALVEACHAGKAEAIAEADFALHKTIITLADHSRLLSQYEFIERQIRLYIRSSDSLIHDAEAIIEQHRPFVDAILAGDAETAGALSETHNLSEGAKLNDHLQGLMTEDASPLAADGRLKHLKPRRAKAAVKP</sequence>
<evidence type="ECO:0000256" key="2">
    <source>
        <dbReference type="ARBA" id="ARBA00023125"/>
    </source>
</evidence>
<comment type="caution">
    <text evidence="5">The sequence shown here is derived from an EMBL/GenBank/DDBJ whole genome shotgun (WGS) entry which is preliminary data.</text>
</comment>
<dbReference type="SMART" id="SM00895">
    <property type="entry name" value="FCD"/>
    <property type="match status" value="1"/>
</dbReference>
<dbReference type="CDD" id="cd07377">
    <property type="entry name" value="WHTH_GntR"/>
    <property type="match status" value="1"/>
</dbReference>
<dbReference type="InterPro" id="IPR000524">
    <property type="entry name" value="Tscrpt_reg_HTH_GntR"/>
</dbReference>
<feature type="domain" description="HTH gntR-type" evidence="4">
    <location>
        <begin position="27"/>
        <end position="94"/>
    </location>
</feature>
<accession>A0ABX4QNN7</accession>
<keyword evidence="2 5" id="KW-0238">DNA-binding</keyword>
<evidence type="ECO:0000256" key="1">
    <source>
        <dbReference type="ARBA" id="ARBA00023015"/>
    </source>
</evidence>
<evidence type="ECO:0000256" key="3">
    <source>
        <dbReference type="ARBA" id="ARBA00023163"/>
    </source>
</evidence>
<dbReference type="SMART" id="SM00345">
    <property type="entry name" value="HTH_GNTR"/>
    <property type="match status" value="1"/>
</dbReference>
<dbReference type="EMBL" id="PHHD01000001">
    <property type="protein sequence ID" value="PKA78449.1"/>
    <property type="molecule type" value="Genomic_DNA"/>
</dbReference>
<name>A0ABX4QNN7_PSETO</name>
<keyword evidence="1" id="KW-0805">Transcription regulation</keyword>
<dbReference type="Gene3D" id="1.10.10.10">
    <property type="entry name" value="Winged helix-like DNA-binding domain superfamily/Winged helix DNA-binding domain"/>
    <property type="match status" value="1"/>
</dbReference>